<dbReference type="NCBIfam" id="TIGR02595">
    <property type="entry name" value="PEP_CTERM"/>
    <property type="match status" value="1"/>
</dbReference>
<dbReference type="OrthoDB" id="8546032at2"/>
<accession>A0A2G8TA82</accession>
<organism evidence="3 4">
    <name type="scientific">Massilia eurypsychrophila</name>
    <dbReference type="NCBI Taxonomy" id="1485217"/>
    <lineage>
        <taxon>Bacteria</taxon>
        <taxon>Pseudomonadati</taxon>
        <taxon>Pseudomonadota</taxon>
        <taxon>Betaproteobacteria</taxon>
        <taxon>Burkholderiales</taxon>
        <taxon>Oxalobacteraceae</taxon>
        <taxon>Telluria group</taxon>
        <taxon>Massilia</taxon>
    </lineage>
</organism>
<dbReference type="Pfam" id="PF07589">
    <property type="entry name" value="PEP-CTERM"/>
    <property type="match status" value="1"/>
</dbReference>
<dbReference type="Proteomes" id="UP000230390">
    <property type="component" value="Unassembled WGS sequence"/>
</dbReference>
<feature type="domain" description="Ice-binding protein C-terminal" evidence="2">
    <location>
        <begin position="154"/>
        <end position="178"/>
    </location>
</feature>
<feature type="chain" id="PRO_5013661409" evidence="1">
    <location>
        <begin position="26"/>
        <end position="181"/>
    </location>
</feature>
<evidence type="ECO:0000256" key="1">
    <source>
        <dbReference type="SAM" id="SignalP"/>
    </source>
</evidence>
<dbReference type="InterPro" id="IPR013424">
    <property type="entry name" value="Ice-binding_C"/>
</dbReference>
<name>A0A2G8TA82_9BURK</name>
<protein>
    <submittedName>
        <fullName evidence="3">PEP-CTERM sorting domain-containing protein</fullName>
    </submittedName>
</protein>
<dbReference type="EMBL" id="PDOC01000024">
    <property type="protein sequence ID" value="PIL42598.1"/>
    <property type="molecule type" value="Genomic_DNA"/>
</dbReference>
<evidence type="ECO:0000313" key="3">
    <source>
        <dbReference type="EMBL" id="PIL42598.1"/>
    </source>
</evidence>
<evidence type="ECO:0000259" key="2">
    <source>
        <dbReference type="Pfam" id="PF07589"/>
    </source>
</evidence>
<dbReference type="AlphaFoldDB" id="A0A2G8TA82"/>
<keyword evidence="4" id="KW-1185">Reference proteome</keyword>
<dbReference type="NCBIfam" id="NF035944">
    <property type="entry name" value="PEPxxWA-CTERM"/>
    <property type="match status" value="1"/>
</dbReference>
<proteinExistence type="predicted"/>
<reference evidence="3 4" key="1">
    <citation type="submission" date="2017-10" db="EMBL/GenBank/DDBJ databases">
        <title>Massilia psychrophilum sp. nov., a novel purple-pigmented bacterium isolated from Tianshan glacier, Xinjiang Municipality, China.</title>
        <authorList>
            <person name="Wang H."/>
        </authorList>
    </citation>
    <scope>NUCLEOTIDE SEQUENCE [LARGE SCALE GENOMIC DNA]</scope>
    <source>
        <strain evidence="3 4">JCM 30074</strain>
    </source>
</reference>
<evidence type="ECO:0000313" key="4">
    <source>
        <dbReference type="Proteomes" id="UP000230390"/>
    </source>
</evidence>
<sequence length="181" mass="18472">MKNSKSMIAALVLATASLGSGAAYAQQDISTPPQALNLVGTSAFFGDSFDIDQANDTFSDQFSFSVTGELPSNLDAIVSSISRSAAVGLDITGLSLYSGAGAQLATGTSMSTGAIDVWTVRADNLGVGSYYLQVSGTMVSDTSGAFGGAVMLQPVPEPATYGMMLAGLGMVGFMARRRSPK</sequence>
<keyword evidence="1" id="KW-0732">Signal</keyword>
<comment type="caution">
    <text evidence="3">The sequence shown here is derived from an EMBL/GenBank/DDBJ whole genome shotgun (WGS) entry which is preliminary data.</text>
</comment>
<gene>
    <name evidence="3" type="ORF">CR105_23625</name>
</gene>
<dbReference type="NCBIfam" id="NF038126">
    <property type="entry name" value="PEP_CTERM_FxDxF"/>
    <property type="match status" value="1"/>
</dbReference>
<feature type="signal peptide" evidence="1">
    <location>
        <begin position="1"/>
        <end position="25"/>
    </location>
</feature>